<reference evidence="1 2" key="1">
    <citation type="journal article" date="2008" name="Nature">
        <title>The genome of Laccaria bicolor provides insights into mycorrhizal symbiosis.</title>
        <authorList>
            <person name="Martin F."/>
            <person name="Aerts A."/>
            <person name="Ahren D."/>
            <person name="Brun A."/>
            <person name="Danchin E.G.J."/>
            <person name="Duchaussoy F."/>
            <person name="Gibon J."/>
            <person name="Kohler A."/>
            <person name="Lindquist E."/>
            <person name="Pereda V."/>
            <person name="Salamov A."/>
            <person name="Shapiro H.J."/>
            <person name="Wuyts J."/>
            <person name="Blaudez D."/>
            <person name="Buee M."/>
            <person name="Brokstein P."/>
            <person name="Canbaeck B."/>
            <person name="Cohen D."/>
            <person name="Courty P.E."/>
            <person name="Coutinho P.M."/>
            <person name="Delaruelle C."/>
            <person name="Detter J.C."/>
            <person name="Deveau A."/>
            <person name="DiFazio S."/>
            <person name="Duplessis S."/>
            <person name="Fraissinet-Tachet L."/>
            <person name="Lucic E."/>
            <person name="Frey-Klett P."/>
            <person name="Fourrey C."/>
            <person name="Feussner I."/>
            <person name="Gay G."/>
            <person name="Grimwood J."/>
            <person name="Hoegger P.J."/>
            <person name="Jain P."/>
            <person name="Kilaru S."/>
            <person name="Labbe J."/>
            <person name="Lin Y.C."/>
            <person name="Legue V."/>
            <person name="Le Tacon F."/>
            <person name="Marmeisse R."/>
            <person name="Melayah D."/>
            <person name="Montanini B."/>
            <person name="Muratet M."/>
            <person name="Nehls U."/>
            <person name="Niculita-Hirzel H."/>
            <person name="Oudot-Le Secq M.P."/>
            <person name="Peter M."/>
            <person name="Quesneville H."/>
            <person name="Rajashekar B."/>
            <person name="Reich M."/>
            <person name="Rouhier N."/>
            <person name="Schmutz J."/>
            <person name="Yin T."/>
            <person name="Chalot M."/>
            <person name="Henrissat B."/>
            <person name="Kuees U."/>
            <person name="Lucas S."/>
            <person name="Van de Peer Y."/>
            <person name="Podila G.K."/>
            <person name="Polle A."/>
            <person name="Pukkila P.J."/>
            <person name="Richardson P.M."/>
            <person name="Rouze P."/>
            <person name="Sanders I.R."/>
            <person name="Stajich J.E."/>
            <person name="Tunlid A."/>
            <person name="Tuskan G."/>
            <person name="Grigoriev I.V."/>
        </authorList>
    </citation>
    <scope>NUCLEOTIDE SEQUENCE [LARGE SCALE GENOMIC DNA]</scope>
    <source>
        <strain evidence="2">S238N-H82 / ATCC MYA-4686</strain>
    </source>
</reference>
<accession>B0CWD4</accession>
<organism evidence="2">
    <name type="scientific">Laccaria bicolor (strain S238N-H82 / ATCC MYA-4686)</name>
    <name type="common">Bicoloured deceiver</name>
    <name type="synonym">Laccaria laccata var. bicolor</name>
    <dbReference type="NCBI Taxonomy" id="486041"/>
    <lineage>
        <taxon>Eukaryota</taxon>
        <taxon>Fungi</taxon>
        <taxon>Dikarya</taxon>
        <taxon>Basidiomycota</taxon>
        <taxon>Agaricomycotina</taxon>
        <taxon>Agaricomycetes</taxon>
        <taxon>Agaricomycetidae</taxon>
        <taxon>Agaricales</taxon>
        <taxon>Agaricineae</taxon>
        <taxon>Hydnangiaceae</taxon>
        <taxon>Laccaria</taxon>
    </lineage>
</organism>
<dbReference type="EMBL" id="DS547093">
    <property type="protein sequence ID" value="EDR13048.1"/>
    <property type="molecule type" value="Genomic_DNA"/>
</dbReference>
<dbReference type="Proteomes" id="UP000001194">
    <property type="component" value="Unassembled WGS sequence"/>
</dbReference>
<dbReference type="InParanoid" id="B0CWD4"/>
<dbReference type="AlphaFoldDB" id="B0CWD4"/>
<protein>
    <submittedName>
        <fullName evidence="1">Predicted protein</fullName>
    </submittedName>
</protein>
<proteinExistence type="predicted"/>
<evidence type="ECO:0000313" key="1">
    <source>
        <dbReference type="EMBL" id="EDR13048.1"/>
    </source>
</evidence>
<gene>
    <name evidence="1" type="ORF">LACBIDRAFT_322463</name>
</gene>
<dbReference type="KEGG" id="lbc:LACBIDRAFT_322463"/>
<dbReference type="HOGENOM" id="CLU_1434658_0_0_1"/>
<name>B0CWD4_LACBS</name>
<evidence type="ECO:0000313" key="2">
    <source>
        <dbReference type="Proteomes" id="UP000001194"/>
    </source>
</evidence>
<sequence length="189" mass="20926">MPQLLAAMVMRVLKVSKFVPSNFSVSKKIDGLAVDDIFVGPPVDVWNWGKQVDLTSESDTRCTGTVARPNSDDVLVTLKASQVEVTEKMEKYISLYLEQTFNKQQSAQGSGLMFMQFLNDFLLHFDISDYSLHPSDQVMANSSHSGVANLLPWENGVPPEVFSSALYLTLKTTSNIIPNMHVSEMHAGP</sequence>
<dbReference type="GeneID" id="6071377"/>
<dbReference type="RefSeq" id="XP_001875546.1">
    <property type="nucleotide sequence ID" value="XM_001875511.1"/>
</dbReference>
<keyword evidence="2" id="KW-1185">Reference proteome</keyword>